<evidence type="ECO:0000256" key="1">
    <source>
        <dbReference type="SAM" id="MobiDB-lite"/>
    </source>
</evidence>
<keyword evidence="3" id="KW-1185">Reference proteome</keyword>
<evidence type="ECO:0000313" key="3">
    <source>
        <dbReference type="Proteomes" id="UP001412239"/>
    </source>
</evidence>
<feature type="region of interest" description="Disordered" evidence="1">
    <location>
        <begin position="1"/>
        <end position="53"/>
    </location>
</feature>
<name>A0A292PN69_9PEZI</name>
<evidence type="ECO:0000313" key="2">
    <source>
        <dbReference type="EMBL" id="CUS07937.1"/>
    </source>
</evidence>
<dbReference type="Proteomes" id="UP001412239">
    <property type="component" value="Unassembled WGS sequence"/>
</dbReference>
<dbReference type="EMBL" id="LN891158">
    <property type="protein sequence ID" value="CUS07937.1"/>
    <property type="molecule type" value="Genomic_DNA"/>
</dbReference>
<accession>A0A292PN69</accession>
<gene>
    <name evidence="2" type="ORF">GSTUAT00007956001</name>
</gene>
<protein>
    <submittedName>
        <fullName evidence="2">Uncharacterized protein</fullName>
    </submittedName>
</protein>
<dbReference type="AlphaFoldDB" id="A0A292PN69"/>
<reference evidence="2" key="1">
    <citation type="submission" date="2015-10" db="EMBL/GenBank/DDBJ databases">
        <authorList>
            <person name="Regsiter A."/>
            <person name="william w."/>
        </authorList>
    </citation>
    <scope>NUCLEOTIDE SEQUENCE</scope>
    <source>
        <strain evidence="2">Montdore</strain>
    </source>
</reference>
<sequence>MSSEKPTLRDHRKSSTITGLFSRKRDELTEQSVGKKNADLDVVSPQSLPDEQCNVKPEDPCGIGAEDINASDALTELYEGKKPSDLELVSPQNRLSGPCGAGPEASCEIVSHNMKHDAPHPLGDTIEQEALCNSLAMTISVDKPGGLCIETLLARIDKLEKQSTEDAKALMSQSKIIDSLQWRGICRDGQVTALAASSGPYIYRRNYFLSIFNRDKLGTATDTDLGIIGAGTQSVEGGDAMVDATLYIGPMRRRDFTTFLRLYGFMPEVVRQFVRPETIHILNIHAGVLASQHKMGSETFYRLFAKFVQAFSKAGIKGEEDYYKGKPTDVTHAYWKFLDCINAEVVDTGVGRETRFAE</sequence>
<proteinExistence type="predicted"/>
<organism evidence="2 3">
    <name type="scientific">Tuber aestivum</name>
    <name type="common">summer truffle</name>
    <dbReference type="NCBI Taxonomy" id="59557"/>
    <lineage>
        <taxon>Eukaryota</taxon>
        <taxon>Fungi</taxon>
        <taxon>Dikarya</taxon>
        <taxon>Ascomycota</taxon>
        <taxon>Pezizomycotina</taxon>
        <taxon>Pezizomycetes</taxon>
        <taxon>Pezizales</taxon>
        <taxon>Tuberaceae</taxon>
        <taxon>Tuber</taxon>
    </lineage>
</organism>